<dbReference type="PROSITE" id="PS50850">
    <property type="entry name" value="MFS"/>
    <property type="match status" value="1"/>
</dbReference>
<dbReference type="InterPro" id="IPR050189">
    <property type="entry name" value="MFS_Efflux_Transporters"/>
</dbReference>
<evidence type="ECO:0000256" key="3">
    <source>
        <dbReference type="ARBA" id="ARBA00022692"/>
    </source>
</evidence>
<dbReference type="InterPro" id="IPR036259">
    <property type="entry name" value="MFS_trans_sf"/>
</dbReference>
<feature type="transmembrane region" description="Helical" evidence="6">
    <location>
        <begin position="38"/>
        <end position="57"/>
    </location>
</feature>
<evidence type="ECO:0000256" key="1">
    <source>
        <dbReference type="ARBA" id="ARBA00004651"/>
    </source>
</evidence>
<dbReference type="EMBL" id="MTSA01000001">
    <property type="protein sequence ID" value="OUM09155.1"/>
    <property type="molecule type" value="Genomic_DNA"/>
</dbReference>
<evidence type="ECO:0000259" key="7">
    <source>
        <dbReference type="PROSITE" id="PS50850"/>
    </source>
</evidence>
<feature type="transmembrane region" description="Helical" evidence="6">
    <location>
        <begin position="127"/>
        <end position="147"/>
    </location>
</feature>
<dbReference type="OrthoDB" id="9788453at2"/>
<evidence type="ECO:0000256" key="6">
    <source>
        <dbReference type="SAM" id="Phobius"/>
    </source>
</evidence>
<keyword evidence="4 6" id="KW-1133">Transmembrane helix</keyword>
<dbReference type="PANTHER" id="PTHR43124:SF8">
    <property type="entry name" value="INNER MEMBRANE TRANSPORT PROTEIN YDHP"/>
    <property type="match status" value="1"/>
</dbReference>
<dbReference type="AlphaFoldDB" id="A0A244EX63"/>
<dbReference type="SUPFAM" id="SSF103473">
    <property type="entry name" value="MFS general substrate transporter"/>
    <property type="match status" value="1"/>
</dbReference>
<feature type="transmembrane region" description="Helical" evidence="6">
    <location>
        <begin position="236"/>
        <end position="255"/>
    </location>
</feature>
<name>A0A244EX63_PSESX</name>
<reference evidence="8 9" key="1">
    <citation type="submission" date="2017-01" db="EMBL/GenBank/DDBJ databases">
        <authorList>
            <person name="Mah S.A."/>
            <person name="Swanson W.J."/>
            <person name="Moy G.W."/>
            <person name="Vacquier V.D."/>
        </authorList>
    </citation>
    <scope>NUCLEOTIDE SEQUENCE [LARGE SCALE GENOMIC DNA]</scope>
    <source>
        <strain evidence="8">PDD-32b-74</strain>
    </source>
</reference>
<organism evidence="8 9">
    <name type="scientific">Pseudomonas syringae</name>
    <dbReference type="NCBI Taxonomy" id="317"/>
    <lineage>
        <taxon>Bacteria</taxon>
        <taxon>Pseudomonadati</taxon>
        <taxon>Pseudomonadota</taxon>
        <taxon>Gammaproteobacteria</taxon>
        <taxon>Pseudomonadales</taxon>
        <taxon>Pseudomonadaceae</taxon>
        <taxon>Pseudomonas</taxon>
    </lineage>
</organism>
<feature type="transmembrane region" description="Helical" evidence="6">
    <location>
        <begin position="95"/>
        <end position="120"/>
    </location>
</feature>
<gene>
    <name evidence="8" type="ORF">BW686_00190</name>
</gene>
<dbReference type="GO" id="GO:0005886">
    <property type="term" value="C:plasma membrane"/>
    <property type="evidence" value="ECO:0007669"/>
    <property type="project" value="UniProtKB-SubCell"/>
</dbReference>
<dbReference type="Pfam" id="PF07690">
    <property type="entry name" value="MFS_1"/>
    <property type="match status" value="1"/>
</dbReference>
<dbReference type="GO" id="GO:0022857">
    <property type="term" value="F:transmembrane transporter activity"/>
    <property type="evidence" value="ECO:0007669"/>
    <property type="project" value="InterPro"/>
</dbReference>
<dbReference type="RefSeq" id="WP_084913648.1">
    <property type="nucleotide sequence ID" value="NZ_JAHZNS010000034.1"/>
</dbReference>
<keyword evidence="5 6" id="KW-0472">Membrane</keyword>
<protein>
    <submittedName>
        <fullName evidence="8">MFS transporter</fullName>
    </submittedName>
</protein>
<dbReference type="CDD" id="cd17324">
    <property type="entry name" value="MFS_NepI_like"/>
    <property type="match status" value="1"/>
</dbReference>
<comment type="caution">
    <text evidence="8">The sequence shown here is derived from an EMBL/GenBank/DDBJ whole genome shotgun (WGS) entry which is preliminary data.</text>
</comment>
<feature type="domain" description="Major facilitator superfamily (MFS) profile" evidence="7">
    <location>
        <begin position="4"/>
        <end position="379"/>
    </location>
</feature>
<feature type="transmembrane region" description="Helical" evidence="6">
    <location>
        <begin position="329"/>
        <end position="350"/>
    </location>
</feature>
<dbReference type="InterPro" id="IPR020846">
    <property type="entry name" value="MFS_dom"/>
</dbReference>
<dbReference type="Gene3D" id="1.20.1250.20">
    <property type="entry name" value="MFS general substrate transporter like domains"/>
    <property type="match status" value="2"/>
</dbReference>
<sequence>MPLSLLILALSAFAIGTTEFVIMGLLPDVAADLGVSIPGAGWLVTGYALGVAVGAPFMAMATAKLPRKAALVTLMGIFIIGNLLCALASDYNVLMFARVVTALCHGAFFGIGSVVAAGLVPANRRASAVALMFTGLTLANVLGVPLGTALGQYAGWRSTFWAVTVIGVIALIGLIRFLPTNRNEEKLDMRAELGALKGAGIWLSLTMTALFSASMFTLFTYIAPLLGEVTGVSPNGVTWTLLLIGLGLTAGNVIGGKMADRRLSSTLIAVFASMAVISTALSWTSTALIPTEITLFLWAVAAFAAVPALQINVVTFGKAAPNLVSTLNIGAFNVGNALGAWVGGSVIAHGLGLTSVPLAAAVLAVLALIITLITFRQTGNPDLAHATH</sequence>
<evidence type="ECO:0000256" key="4">
    <source>
        <dbReference type="ARBA" id="ARBA00022989"/>
    </source>
</evidence>
<feature type="transmembrane region" description="Helical" evidence="6">
    <location>
        <begin position="159"/>
        <end position="178"/>
    </location>
</feature>
<feature type="transmembrane region" description="Helical" evidence="6">
    <location>
        <begin position="267"/>
        <end position="289"/>
    </location>
</feature>
<feature type="transmembrane region" description="Helical" evidence="6">
    <location>
        <begin position="356"/>
        <end position="375"/>
    </location>
</feature>
<dbReference type="Proteomes" id="UP000195128">
    <property type="component" value="Unassembled WGS sequence"/>
</dbReference>
<feature type="transmembrane region" description="Helical" evidence="6">
    <location>
        <begin position="69"/>
        <end position="89"/>
    </location>
</feature>
<keyword evidence="2" id="KW-1003">Cell membrane</keyword>
<feature type="transmembrane region" description="Helical" evidence="6">
    <location>
        <begin position="295"/>
        <end position="317"/>
    </location>
</feature>
<proteinExistence type="predicted"/>
<evidence type="ECO:0000256" key="5">
    <source>
        <dbReference type="ARBA" id="ARBA00023136"/>
    </source>
</evidence>
<comment type="subcellular location">
    <subcellularLocation>
        <location evidence="1">Cell membrane</location>
        <topology evidence="1">Multi-pass membrane protein</topology>
    </subcellularLocation>
</comment>
<evidence type="ECO:0000313" key="8">
    <source>
        <dbReference type="EMBL" id="OUM09155.1"/>
    </source>
</evidence>
<dbReference type="InterPro" id="IPR011701">
    <property type="entry name" value="MFS"/>
</dbReference>
<keyword evidence="3 6" id="KW-0812">Transmembrane</keyword>
<feature type="transmembrane region" description="Helical" evidence="6">
    <location>
        <begin position="199"/>
        <end position="224"/>
    </location>
</feature>
<dbReference type="PANTHER" id="PTHR43124">
    <property type="entry name" value="PURINE EFFLUX PUMP PBUE"/>
    <property type="match status" value="1"/>
</dbReference>
<evidence type="ECO:0000256" key="2">
    <source>
        <dbReference type="ARBA" id="ARBA00022475"/>
    </source>
</evidence>
<accession>A0A244EX63</accession>
<evidence type="ECO:0000313" key="9">
    <source>
        <dbReference type="Proteomes" id="UP000195128"/>
    </source>
</evidence>